<evidence type="ECO:0000256" key="1">
    <source>
        <dbReference type="SAM" id="SignalP"/>
    </source>
</evidence>
<dbReference type="Proteomes" id="UP000078162">
    <property type="component" value="Chromosome"/>
</dbReference>
<gene>
    <name evidence="2" type="ORF">Cs308_0698</name>
</gene>
<dbReference type="AlphaFoldDB" id="A0A1A9HV50"/>
<organism evidence="2 3">
    <name type="scientific">Candidatus Chlamydia sanziniae</name>
    <dbReference type="NCBI Taxonomy" id="1806891"/>
    <lineage>
        <taxon>Bacteria</taxon>
        <taxon>Pseudomonadati</taxon>
        <taxon>Chlamydiota</taxon>
        <taxon>Chlamydiia</taxon>
        <taxon>Chlamydiales</taxon>
        <taxon>Chlamydiaceae</taxon>
        <taxon>Chlamydia/Chlamydophila group</taxon>
        <taxon>Chlamydia</taxon>
    </lineage>
</organism>
<reference evidence="3" key="1">
    <citation type="submission" date="2016-03" db="EMBL/GenBank/DDBJ databases">
        <title>Culture-independent genomics supports pathogen discovery for uncultivable bacteria within the genus Chlamydia.</title>
        <authorList>
            <person name="Taylor-Brown A."/>
            <person name="Bachmann N.L."/>
            <person name="Borel N."/>
            <person name="Polkinghorne A."/>
        </authorList>
    </citation>
    <scope>NUCLEOTIDE SEQUENCE [LARGE SCALE GENOMIC DNA]</scope>
    <source>
        <strain evidence="3">2742-308</strain>
    </source>
</reference>
<dbReference type="Gene3D" id="3.40.1000.10">
    <property type="entry name" value="Mog1/PsbP, alpha/beta/alpha sandwich"/>
    <property type="match status" value="1"/>
</dbReference>
<keyword evidence="1" id="KW-0732">Signal</keyword>
<sequence>MTLLVLLTFLFTNIPLGAAQASRQSSTSQSKQRLTTLRKHEQTCFFNKSKNIRHENLRGRSRKQTEKTSTKKIHPISNWISYSHTDYTIRIPTSWQCIDDKVQLPEKLDVVFIGQGTGSLTPTINIAQEVTSKQLSEYIEEILAYHKANELTLESSVFTQIQSPSGEFTIIKTEKKSSWGRVFCLQAVTIVNHNAYIVTSTATLDDYPTLSFTFLKTVASFQLTSKESSSGNVILQEALNALENEIKDNH</sequence>
<evidence type="ECO:0000313" key="3">
    <source>
        <dbReference type="Proteomes" id="UP000078162"/>
    </source>
</evidence>
<keyword evidence="3" id="KW-1185">Reference proteome</keyword>
<dbReference type="EMBL" id="CP014639">
    <property type="protein sequence ID" value="ANH78868.1"/>
    <property type="molecule type" value="Genomic_DNA"/>
</dbReference>
<dbReference type="KEGG" id="csaz:Cs308_0698"/>
<dbReference type="OrthoDB" id="17710at2"/>
<proteinExistence type="predicted"/>
<evidence type="ECO:0000313" key="2">
    <source>
        <dbReference type="EMBL" id="ANH78868.1"/>
    </source>
</evidence>
<dbReference type="RefSeq" id="WP_066482560.1">
    <property type="nucleotide sequence ID" value="NZ_CP014639.1"/>
</dbReference>
<feature type="chain" id="PRO_5008389520" evidence="1">
    <location>
        <begin position="19"/>
        <end position="250"/>
    </location>
</feature>
<dbReference type="STRING" id="1806891.Cs308_0698"/>
<dbReference type="PATRIC" id="fig|1806891.3.peg.691"/>
<accession>A0A1A9HV50</accession>
<protein>
    <submittedName>
        <fullName evidence="2">Uncharacterized protein</fullName>
    </submittedName>
</protein>
<feature type="signal peptide" evidence="1">
    <location>
        <begin position="1"/>
        <end position="18"/>
    </location>
</feature>
<name>A0A1A9HV50_9CHLA</name>